<feature type="region of interest" description="Disordered" evidence="5">
    <location>
        <begin position="636"/>
        <end position="670"/>
    </location>
</feature>
<dbReference type="Gene3D" id="3.10.590.10">
    <property type="entry name" value="ph1033 like domains"/>
    <property type="match status" value="1"/>
</dbReference>
<accession>A0A2Z6PJD4</accession>
<dbReference type="PROSITE" id="PS50882">
    <property type="entry name" value="YTH"/>
    <property type="match status" value="1"/>
</dbReference>
<comment type="similarity">
    <text evidence="4">Belongs to the YTHDF family.</text>
</comment>
<gene>
    <name evidence="7" type="ORF">TSUD_414940</name>
</gene>
<comment type="subcellular location">
    <subcellularLocation>
        <location evidence="1">Cytoplasm</location>
    </subcellularLocation>
</comment>
<name>A0A2Z6PJD4_TRISU</name>
<evidence type="ECO:0000313" key="7">
    <source>
        <dbReference type="EMBL" id="GAU51680.1"/>
    </source>
</evidence>
<dbReference type="GO" id="GO:1990247">
    <property type="term" value="F:N6-methyladenosine-containing RNA reader activity"/>
    <property type="evidence" value="ECO:0007669"/>
    <property type="project" value="UniProtKB-UniRule"/>
</dbReference>
<evidence type="ECO:0000256" key="4">
    <source>
        <dbReference type="RuleBase" id="RU369095"/>
    </source>
</evidence>
<keyword evidence="8" id="KW-1185">Reference proteome</keyword>
<evidence type="ECO:0000313" key="8">
    <source>
        <dbReference type="Proteomes" id="UP000242715"/>
    </source>
</evidence>
<sequence>MQSMLKEGHKHLSGLDESVLKNIHACKQISTITRTSLGPNGTTDLLQNMTLGSETRTIAVPEPAKKNGHGPANDVPKPFNTNASFVPNGHLSTEYYYGGYDGQGGYVNDWSIYPSYVNANGGMAQGVYGDGGSYMYPQNYGYPHDEKLYGLQQYQYPSYYPSPASANGTFGANKVNSQGGKTSTAATAEHVPSSVLNKGSTTTGTNGYSSNNTGSNDSYQRAGYPYVPVSGGYQDPRVGTQPSYPSDPLFSDRQSKHGAKFGLSSPAMSGKDYSFQRNTTILQPLPQFTNFHSSIQSSGQGLYSGYGNGMYSSNAMYGQYGNTYQGRSNFGSTAYGSRTSSYEFKSSSYGRGFDHVKRNVDGFGELNKGPRGSNSSDDKNVKSVAPVTLLLKGQDLPIKSDNQEVTPVPNKQQYNGEDLSESYSDGKFFVIKSYSEDDIHKSMKYNVWTSTPNGNKKLDAAYQEAKEKPVDCPIFLLFSVNTSGQFVGLAEMVSPVDFDRTIEYWQQDRWTGCFSVKWHIIKDVPNNVLRHITLENNENKPVTNSRDTQEVKFEKGIEILKIFKEYSSKTCILDDFAFYEAREKTILEKKAKEQSFAKEILQVTKSNDLITNGADILPKSNDGTLANESVIADAAGSEKVVEVNGPTSPAKPPADSSNNCLNSDNNNIRQ</sequence>
<evidence type="ECO:0000259" key="6">
    <source>
        <dbReference type="PROSITE" id="PS50882"/>
    </source>
</evidence>
<evidence type="ECO:0000256" key="2">
    <source>
        <dbReference type="ARBA" id="ARBA00022490"/>
    </source>
</evidence>
<dbReference type="EMBL" id="DF975373">
    <property type="protein sequence ID" value="GAU51680.1"/>
    <property type="molecule type" value="Genomic_DNA"/>
</dbReference>
<organism evidence="7 8">
    <name type="scientific">Trifolium subterraneum</name>
    <name type="common">Subterranean clover</name>
    <dbReference type="NCBI Taxonomy" id="3900"/>
    <lineage>
        <taxon>Eukaryota</taxon>
        <taxon>Viridiplantae</taxon>
        <taxon>Streptophyta</taxon>
        <taxon>Embryophyta</taxon>
        <taxon>Tracheophyta</taxon>
        <taxon>Spermatophyta</taxon>
        <taxon>Magnoliopsida</taxon>
        <taxon>eudicotyledons</taxon>
        <taxon>Gunneridae</taxon>
        <taxon>Pentapetalae</taxon>
        <taxon>rosids</taxon>
        <taxon>fabids</taxon>
        <taxon>Fabales</taxon>
        <taxon>Fabaceae</taxon>
        <taxon>Papilionoideae</taxon>
        <taxon>50 kb inversion clade</taxon>
        <taxon>NPAAA clade</taxon>
        <taxon>Hologalegina</taxon>
        <taxon>IRL clade</taxon>
        <taxon>Trifolieae</taxon>
        <taxon>Trifolium</taxon>
    </lineage>
</organism>
<dbReference type="GO" id="GO:0003729">
    <property type="term" value="F:mRNA binding"/>
    <property type="evidence" value="ECO:0007669"/>
    <property type="project" value="UniProtKB-UniRule"/>
</dbReference>
<dbReference type="Pfam" id="PF04146">
    <property type="entry name" value="YTH"/>
    <property type="match status" value="1"/>
</dbReference>
<feature type="compositionally biased region" description="Polar residues" evidence="5">
    <location>
        <begin position="171"/>
        <end position="186"/>
    </location>
</feature>
<keyword evidence="2" id="KW-0963">Cytoplasm</keyword>
<dbReference type="InterPro" id="IPR007275">
    <property type="entry name" value="YTH_domain"/>
</dbReference>
<dbReference type="CDD" id="cd21134">
    <property type="entry name" value="YTH"/>
    <property type="match status" value="1"/>
</dbReference>
<evidence type="ECO:0000256" key="3">
    <source>
        <dbReference type="ARBA" id="ARBA00022884"/>
    </source>
</evidence>
<protein>
    <recommendedName>
        <fullName evidence="4">YTH domain-containing family protein</fullName>
    </recommendedName>
</protein>
<comment type="function">
    <text evidence="4">Specifically recognizes and binds N6-methyladenosine (m6A)-containing RNAs, and regulates mRNA stability. M6A is a modification present at internal sites of mRNAs and some non-coding RNAs and plays a role in mRNA stability and processing.</text>
</comment>
<proteinExistence type="inferred from homology"/>
<reference evidence="8" key="1">
    <citation type="journal article" date="2017" name="Front. Plant Sci.">
        <title>Climate Clever Clovers: New Paradigm to Reduce the Environmental Footprint of Ruminants by Breeding Low Methanogenic Forages Utilizing Haplotype Variation.</title>
        <authorList>
            <person name="Kaur P."/>
            <person name="Appels R."/>
            <person name="Bayer P.E."/>
            <person name="Keeble-Gagnere G."/>
            <person name="Wang J."/>
            <person name="Hirakawa H."/>
            <person name="Shirasawa K."/>
            <person name="Vercoe P."/>
            <person name="Stefanova K."/>
            <person name="Durmic Z."/>
            <person name="Nichols P."/>
            <person name="Revell C."/>
            <person name="Isobe S.N."/>
            <person name="Edwards D."/>
            <person name="Erskine W."/>
        </authorList>
    </citation>
    <scope>NUCLEOTIDE SEQUENCE [LARGE SCALE GENOMIC DNA]</scope>
    <source>
        <strain evidence="8">cv. Daliak</strain>
    </source>
</reference>
<feature type="compositionally biased region" description="Low complexity" evidence="5">
    <location>
        <begin position="199"/>
        <end position="216"/>
    </location>
</feature>
<feature type="domain" description="YTH" evidence="6">
    <location>
        <begin position="426"/>
        <end position="563"/>
    </location>
</feature>
<dbReference type="GO" id="GO:0005737">
    <property type="term" value="C:cytoplasm"/>
    <property type="evidence" value="ECO:0007669"/>
    <property type="project" value="UniProtKB-SubCell"/>
</dbReference>
<feature type="region of interest" description="Disordered" evidence="5">
    <location>
        <begin position="171"/>
        <end position="224"/>
    </location>
</feature>
<dbReference type="InterPro" id="IPR045168">
    <property type="entry name" value="YTH_prot"/>
</dbReference>
<dbReference type="InterPro" id="IPR027413">
    <property type="entry name" value="GROEL-like_equatorial_sf"/>
</dbReference>
<dbReference type="OrthoDB" id="306690at2759"/>
<evidence type="ECO:0000256" key="5">
    <source>
        <dbReference type="SAM" id="MobiDB-lite"/>
    </source>
</evidence>
<dbReference type="GO" id="GO:0061157">
    <property type="term" value="P:mRNA destabilization"/>
    <property type="evidence" value="ECO:0007669"/>
    <property type="project" value="TreeGrafter"/>
</dbReference>
<dbReference type="Proteomes" id="UP000242715">
    <property type="component" value="Unassembled WGS sequence"/>
</dbReference>
<dbReference type="PANTHER" id="PTHR12357:SF126">
    <property type="entry name" value="YTH DOMAIN-CONTAINING FAMILY PROTEIN"/>
    <property type="match status" value="1"/>
</dbReference>
<feature type="compositionally biased region" description="Low complexity" evidence="5">
    <location>
        <begin position="655"/>
        <end position="670"/>
    </location>
</feature>
<evidence type="ECO:0000256" key="1">
    <source>
        <dbReference type="ARBA" id="ARBA00004496"/>
    </source>
</evidence>
<dbReference type="SUPFAM" id="SSF48592">
    <property type="entry name" value="GroEL equatorial domain-like"/>
    <property type="match status" value="1"/>
</dbReference>
<keyword evidence="3 4" id="KW-0694">RNA-binding</keyword>
<dbReference type="PANTHER" id="PTHR12357">
    <property type="entry name" value="YTH YT521-B HOMOLOGY DOMAIN-CONTAINING"/>
    <property type="match status" value="1"/>
</dbReference>
<dbReference type="AlphaFoldDB" id="A0A2Z6PJD4"/>
<dbReference type="FunFam" id="3.10.590.10:FF:000001">
    <property type="entry name" value="YTH domain family 1, isoform CRA_a"/>
    <property type="match status" value="1"/>
</dbReference>
<dbReference type="Gene3D" id="1.10.560.10">
    <property type="entry name" value="GroEL-like equatorial domain"/>
    <property type="match status" value="1"/>
</dbReference>